<sequence length="51" mass="5335">MVSVAAGGYKKLNRYITGMEVGFQVTVEGACASGLSSRLRQATTILLITAT</sequence>
<reference evidence="1 2" key="1">
    <citation type="submission" date="2020-05" db="EMBL/GenBank/DDBJ databases">
        <title>Horizontal transmission and recombination maintain forever young bacterial symbiont genomes.</title>
        <authorList>
            <person name="Russell S.L."/>
            <person name="Pepper-Tunick E."/>
            <person name="Svedberg J."/>
            <person name="Byrne A."/>
            <person name="Ruelas Castillo J."/>
            <person name="Vollmers C."/>
            <person name="Beinart R.A."/>
            <person name="Corbett-Detig R."/>
        </authorList>
    </citation>
    <scope>NUCLEOTIDE SEQUENCE [LARGE SCALE GENOMIC DNA]</scope>
    <source>
        <strain evidence="1">4727-3</strain>
    </source>
</reference>
<dbReference type="EMBL" id="JACCHS010000106">
    <property type="protein sequence ID" value="NYT47216.1"/>
    <property type="molecule type" value="Genomic_DNA"/>
</dbReference>
<name>A0A7Z0MP38_9GAMM</name>
<protein>
    <submittedName>
        <fullName evidence="1">Uncharacterized protein</fullName>
    </submittedName>
</protein>
<gene>
    <name evidence="1" type="ORF">H0A75_06200</name>
</gene>
<comment type="caution">
    <text evidence="1">The sequence shown here is derived from an EMBL/GenBank/DDBJ whole genome shotgun (WGS) entry which is preliminary data.</text>
</comment>
<accession>A0A7Z0MP38</accession>
<dbReference type="AlphaFoldDB" id="A0A7Z0MP38"/>
<organism evidence="1 2">
    <name type="scientific">Candidatus Methanofishera endochildressiae</name>
    <dbReference type="NCBI Taxonomy" id="2738884"/>
    <lineage>
        <taxon>Bacteria</taxon>
        <taxon>Pseudomonadati</taxon>
        <taxon>Pseudomonadota</taxon>
        <taxon>Gammaproteobacteria</taxon>
        <taxon>Candidatus Methanofishera</taxon>
    </lineage>
</organism>
<evidence type="ECO:0000313" key="1">
    <source>
        <dbReference type="EMBL" id="NYT47216.1"/>
    </source>
</evidence>
<dbReference type="Proteomes" id="UP000537890">
    <property type="component" value="Unassembled WGS sequence"/>
</dbReference>
<proteinExistence type="predicted"/>
<evidence type="ECO:0000313" key="2">
    <source>
        <dbReference type="Proteomes" id="UP000537890"/>
    </source>
</evidence>